<dbReference type="Pfam" id="PF02518">
    <property type="entry name" value="HATPase_c"/>
    <property type="match status" value="1"/>
</dbReference>
<dbReference type="InterPro" id="IPR011006">
    <property type="entry name" value="CheY-like_superfamily"/>
</dbReference>
<dbReference type="SMART" id="SM01231">
    <property type="entry name" value="H-kinase_dim"/>
    <property type="match status" value="1"/>
</dbReference>
<name>A0AAW8JC26_9GAMM</name>
<dbReference type="Gene3D" id="3.40.50.2300">
    <property type="match status" value="1"/>
</dbReference>
<dbReference type="CDD" id="cd00088">
    <property type="entry name" value="HPT"/>
    <property type="match status" value="2"/>
</dbReference>
<evidence type="ECO:0000256" key="6">
    <source>
        <dbReference type="ARBA" id="ARBA00022777"/>
    </source>
</evidence>
<evidence type="ECO:0000256" key="1">
    <source>
        <dbReference type="ARBA" id="ARBA00000085"/>
    </source>
</evidence>
<dbReference type="PROSITE" id="PS50894">
    <property type="entry name" value="HPT"/>
    <property type="match status" value="4"/>
</dbReference>
<feature type="domain" description="HPt" evidence="15">
    <location>
        <begin position="196"/>
        <end position="300"/>
    </location>
</feature>
<evidence type="ECO:0000256" key="2">
    <source>
        <dbReference type="ARBA" id="ARBA00012438"/>
    </source>
</evidence>
<evidence type="ECO:0000313" key="16">
    <source>
        <dbReference type="EMBL" id="MDQ9070301.1"/>
    </source>
</evidence>
<feature type="coiled-coil region" evidence="11">
    <location>
        <begin position="876"/>
        <end position="910"/>
    </location>
</feature>
<proteinExistence type="predicted"/>
<dbReference type="PROSITE" id="PS50851">
    <property type="entry name" value="CHEW"/>
    <property type="match status" value="1"/>
</dbReference>
<keyword evidence="4 10" id="KW-0597">Phosphoprotein</keyword>
<dbReference type="InterPro" id="IPR036890">
    <property type="entry name" value="HATPase_C_sf"/>
</dbReference>
<dbReference type="Proteomes" id="UP001243195">
    <property type="component" value="Unassembled WGS sequence"/>
</dbReference>
<dbReference type="SUPFAM" id="SSF52172">
    <property type="entry name" value="CheY-like"/>
    <property type="match status" value="1"/>
</dbReference>
<evidence type="ECO:0000313" key="17">
    <source>
        <dbReference type="Proteomes" id="UP001243195"/>
    </source>
</evidence>
<evidence type="ECO:0000259" key="14">
    <source>
        <dbReference type="PROSITE" id="PS50851"/>
    </source>
</evidence>
<dbReference type="Pfam" id="PF01627">
    <property type="entry name" value="Hpt"/>
    <property type="match status" value="4"/>
</dbReference>
<evidence type="ECO:0000259" key="13">
    <source>
        <dbReference type="PROSITE" id="PS50110"/>
    </source>
</evidence>
<dbReference type="FunFam" id="3.30.565.10:FF:000016">
    <property type="entry name" value="Chemotaxis protein CheA, putative"/>
    <property type="match status" value="1"/>
</dbReference>
<dbReference type="GO" id="GO:0000155">
    <property type="term" value="F:phosphorelay sensor kinase activity"/>
    <property type="evidence" value="ECO:0007669"/>
    <property type="project" value="InterPro"/>
</dbReference>
<dbReference type="SUPFAM" id="SSF55874">
    <property type="entry name" value="ATPase domain of HSP90 chaperone/DNA topoisomerase II/histidine kinase"/>
    <property type="match status" value="1"/>
</dbReference>
<dbReference type="InterPro" id="IPR036061">
    <property type="entry name" value="CheW-like_dom_sf"/>
</dbReference>
<dbReference type="InterPro" id="IPR004105">
    <property type="entry name" value="CheA-like_dim"/>
</dbReference>
<gene>
    <name evidence="16" type="ORF">RFH51_02345</name>
</gene>
<dbReference type="Gene3D" id="2.30.30.40">
    <property type="entry name" value="SH3 Domains"/>
    <property type="match status" value="1"/>
</dbReference>
<dbReference type="SMART" id="SM00073">
    <property type="entry name" value="HPT"/>
    <property type="match status" value="4"/>
</dbReference>
<dbReference type="GO" id="GO:0005737">
    <property type="term" value="C:cytoplasm"/>
    <property type="evidence" value="ECO:0007669"/>
    <property type="project" value="InterPro"/>
</dbReference>
<dbReference type="Pfam" id="PF00072">
    <property type="entry name" value="Response_reg"/>
    <property type="match status" value="1"/>
</dbReference>
<evidence type="ECO:0000259" key="12">
    <source>
        <dbReference type="PROSITE" id="PS50109"/>
    </source>
</evidence>
<dbReference type="RefSeq" id="WP_308956189.1">
    <property type="nucleotide sequence ID" value="NZ_JAVICY010000013.1"/>
</dbReference>
<feature type="modified residue" description="Phosphohistidine" evidence="9">
    <location>
        <position position="554"/>
    </location>
</feature>
<dbReference type="EC" id="2.7.13.3" evidence="2"/>
<feature type="modified residue" description="Phosphohistidine" evidence="9">
    <location>
        <position position="66"/>
    </location>
</feature>
<dbReference type="InterPro" id="IPR001789">
    <property type="entry name" value="Sig_transdc_resp-reg_receiver"/>
</dbReference>
<dbReference type="CDD" id="cd17546">
    <property type="entry name" value="REC_hyHK_CKI1_RcsC-like"/>
    <property type="match status" value="1"/>
</dbReference>
<dbReference type="InterPro" id="IPR051315">
    <property type="entry name" value="Bact_Chemotaxis_CheA"/>
</dbReference>
<feature type="domain" description="CheW-like" evidence="14">
    <location>
        <begin position="1177"/>
        <end position="1318"/>
    </location>
</feature>
<dbReference type="SMART" id="SM00448">
    <property type="entry name" value="REC"/>
    <property type="match status" value="1"/>
</dbReference>
<feature type="domain" description="Response regulatory" evidence="13">
    <location>
        <begin position="1340"/>
        <end position="1456"/>
    </location>
</feature>
<dbReference type="InterPro" id="IPR005467">
    <property type="entry name" value="His_kinase_dom"/>
</dbReference>
<dbReference type="PROSITE" id="PS50109">
    <property type="entry name" value="HIS_KIN"/>
    <property type="match status" value="1"/>
</dbReference>
<feature type="modified residue" description="Phosphohistidine" evidence="9">
    <location>
        <position position="240"/>
    </location>
</feature>
<dbReference type="PANTHER" id="PTHR43395">
    <property type="entry name" value="SENSOR HISTIDINE KINASE CHEA"/>
    <property type="match status" value="1"/>
</dbReference>
<dbReference type="InterPro" id="IPR008207">
    <property type="entry name" value="Sig_transdc_His_kin_Hpt_dom"/>
</dbReference>
<feature type="modified residue" description="Phosphohistidine" evidence="9">
    <location>
        <position position="729"/>
    </location>
</feature>
<evidence type="ECO:0000256" key="5">
    <source>
        <dbReference type="ARBA" id="ARBA00022679"/>
    </source>
</evidence>
<evidence type="ECO:0000256" key="8">
    <source>
        <dbReference type="ARBA" id="ARBA00035100"/>
    </source>
</evidence>
<protein>
    <recommendedName>
        <fullName evidence="3">Chemotaxis protein CheA</fullName>
        <ecNumber evidence="2">2.7.13.3</ecNumber>
    </recommendedName>
</protein>
<feature type="modified residue" description="4-aspartylphosphate" evidence="10">
    <location>
        <position position="1389"/>
    </location>
</feature>
<accession>A0AAW8JC26</accession>
<keyword evidence="7" id="KW-0902">Two-component regulatory system</keyword>
<keyword evidence="6" id="KW-0418">Kinase</keyword>
<dbReference type="Gene3D" id="1.20.120.160">
    <property type="entry name" value="HPT domain"/>
    <property type="match status" value="4"/>
</dbReference>
<sequence>MKEKIKQLIESIALVEDCYCQEDVEILDIFTDELQEILIDLESLLTAWQATKTDETILKDIRRYFHTLKGSGRMIGAKSSAELAWTVEDLLNRVISKKIQLNDGIMEYVSVVFRLYLNCLVHDFKSKIEHQCDFRPFIYLGVQLQKGESLNDYHQALLDYFKDLDVENLYSKTKLEFAQDIYSVVEKNVSNQNHDLLEIDLETLSIFIEESQEHLSTIQRFIALAQPESDDFNQLLRAVHTLRGSSAMAQVEHIFIVSSFVEDVLKSLIQEETIDISNKRAWLAHYHDFVVLYLAAVQSEKNIEYLNEIYQIYELESKQFDLAELSQSESTPQLIHDILHLKIDELLDAEYQFVERIQHDSQNYLAILIHQCDVLIEKSQHKATQALVDCAEALKSAYRIFIQLEEIKNNPLTIAFFAQAHQVLIQLFDHLAAGQRLLLTPENTAKLTQLNHYLTQIQAENDAENESRSLNQLDESLIIKTHEDSALSVIYEQISLDKLLYNSSEIYTQFDPDLLNIFTEEADELLIQIDQALSHWSNDITDVDILSKLMRYLHTLKGGANMAQAAYLGLLAHHLESIYEKIIHHQIEANHSLVAVMRLIQDDVADRVAILKTDRIDYPVANLLNYLKNIGQLHVVSELEREHLEVAATDLQSRSENNVDLEPVFTEISTSNIEQANDVIDDTSLEEIAHQAYVEEASELITRALTLLKSWSEAREKRSLLLELQRISHTLKGGARIVGLTSVAEISYALEISFEKFAQHHFNSNIYDALLEKSFKALHHSIINAQFDEILILTQSLEQLDFEDISLKLPTNVALNDDEVLQTHFEIVQGDGTEPPAMSGELQSTNVFEQQHEMVKISAGLVEKMIDLSGENSINRSRIELDLTQLNSTLNEMELTIHRLADQLRRMEGELETQIIAKHDDGSLLNSDFDPLEMDQYSSLNQLSKSLAESASDLVDFKMTLAEKIRDTESLLLQQSRIQAEIQEGLMRARLVPFSRVVPRLQRLVRQISTSLNRPTELQFSNVQGEFDRNILEKLITPFEHMLRNAIDHGIEDTNQRLSANKSPTGSIQLDVERLGGEIIVTFADDGRGIDVESIRQKAIEKGLIHTNQSIDDQEILQFIFNSGLSTAKQVTQISGRGVGLDVVQSEIKSLGGQISVVSELGKGTTFTIRVPISVAVSDALMVKIADLQYAIPLAQIDRIIRISPMQLDEYFNSHDDYFEIDFQSYKLRYLSEFLGNQTHPKLKGIGHSLPVLLVKNNLGQTVAILVDQIIGSRSQIVVKPIGQQFSQIGVISGATILGDGQVCLILDSQNIARQIQSTQRIKQIHTETLVEHKSHQRKVIMIVDDSVTVRKVASRLLERQGYEVLTAKDGLDAVEQLENIRPDLMLLDIEMPRMDGFELTQHVRHHAIHAQLPIIMITSRTGEKHREKAFALGVTRYMGKPFQEKILLQEIESLLTKKIVNEG</sequence>
<dbReference type="SMART" id="SM00260">
    <property type="entry name" value="CheW"/>
    <property type="match status" value="1"/>
</dbReference>
<comment type="catalytic activity">
    <reaction evidence="1">
        <text>ATP + protein L-histidine = ADP + protein N-phospho-L-histidine.</text>
        <dbReference type="EC" id="2.7.13.3"/>
    </reaction>
</comment>
<dbReference type="PANTHER" id="PTHR43395:SF8">
    <property type="entry name" value="HISTIDINE KINASE"/>
    <property type="match status" value="1"/>
</dbReference>
<feature type="domain" description="HPt" evidence="15">
    <location>
        <begin position="682"/>
        <end position="788"/>
    </location>
</feature>
<dbReference type="InterPro" id="IPR003594">
    <property type="entry name" value="HATPase_dom"/>
</dbReference>
<dbReference type="SMART" id="SM00387">
    <property type="entry name" value="HATPase_c"/>
    <property type="match status" value="1"/>
</dbReference>
<evidence type="ECO:0000256" key="9">
    <source>
        <dbReference type="PROSITE-ProRule" id="PRU00110"/>
    </source>
</evidence>
<evidence type="ECO:0000256" key="11">
    <source>
        <dbReference type="SAM" id="Coils"/>
    </source>
</evidence>
<evidence type="ECO:0000256" key="4">
    <source>
        <dbReference type="ARBA" id="ARBA00022553"/>
    </source>
</evidence>
<keyword evidence="5" id="KW-0808">Transferase</keyword>
<dbReference type="InterPro" id="IPR002545">
    <property type="entry name" value="CheW-lke_dom"/>
</dbReference>
<dbReference type="EMBL" id="JAVIDA010000002">
    <property type="protein sequence ID" value="MDQ9070301.1"/>
    <property type="molecule type" value="Genomic_DNA"/>
</dbReference>
<dbReference type="InterPro" id="IPR004358">
    <property type="entry name" value="Sig_transdc_His_kin-like_C"/>
</dbReference>
<feature type="domain" description="HPt" evidence="15">
    <location>
        <begin position="507"/>
        <end position="614"/>
    </location>
</feature>
<evidence type="ECO:0000259" key="15">
    <source>
        <dbReference type="PROSITE" id="PS50894"/>
    </source>
</evidence>
<dbReference type="SUPFAM" id="SSF47226">
    <property type="entry name" value="Histidine-containing phosphotransfer domain, HPT domain"/>
    <property type="match status" value="4"/>
</dbReference>
<comment type="caution">
    <text evidence="16">The sequence shown here is derived from an EMBL/GenBank/DDBJ whole genome shotgun (WGS) entry which is preliminary data.</text>
</comment>
<organism evidence="16 17">
    <name type="scientific">Acinetobacter gerneri</name>
    <dbReference type="NCBI Taxonomy" id="202952"/>
    <lineage>
        <taxon>Bacteria</taxon>
        <taxon>Pseudomonadati</taxon>
        <taxon>Pseudomonadota</taxon>
        <taxon>Gammaproteobacteria</taxon>
        <taxon>Moraxellales</taxon>
        <taxon>Moraxellaceae</taxon>
        <taxon>Acinetobacter</taxon>
    </lineage>
</organism>
<dbReference type="GO" id="GO:0006935">
    <property type="term" value="P:chemotaxis"/>
    <property type="evidence" value="ECO:0007669"/>
    <property type="project" value="InterPro"/>
</dbReference>
<dbReference type="Gene3D" id="3.30.565.10">
    <property type="entry name" value="Histidine kinase-like ATPase, C-terminal domain"/>
    <property type="match status" value="1"/>
</dbReference>
<dbReference type="Pfam" id="PF01584">
    <property type="entry name" value="CheW"/>
    <property type="match status" value="1"/>
</dbReference>
<dbReference type="PROSITE" id="PS50110">
    <property type="entry name" value="RESPONSE_REGULATORY"/>
    <property type="match status" value="1"/>
</dbReference>
<evidence type="ECO:0000256" key="10">
    <source>
        <dbReference type="PROSITE-ProRule" id="PRU00169"/>
    </source>
</evidence>
<evidence type="ECO:0000256" key="7">
    <source>
        <dbReference type="ARBA" id="ARBA00023012"/>
    </source>
</evidence>
<feature type="domain" description="Histidine kinase" evidence="12">
    <location>
        <begin position="923"/>
        <end position="1175"/>
    </location>
</feature>
<keyword evidence="11" id="KW-0175">Coiled coil</keyword>
<evidence type="ECO:0000256" key="3">
    <source>
        <dbReference type="ARBA" id="ARBA00021495"/>
    </source>
</evidence>
<reference evidence="16" key="1">
    <citation type="submission" date="2023-08" db="EMBL/GenBank/DDBJ databases">
        <title>Emergence of clinically-relevant ST2 carbapenem-resistant Acinetobacter baumannii strains in hospital sewages in Zhejiang, East of China.</title>
        <authorList>
            <person name="Kaichao C."/>
            <person name="Zhang R."/>
        </authorList>
    </citation>
    <scope>NUCLEOTIDE SEQUENCE</scope>
    <source>
        <strain evidence="16">M-SY-60</strain>
    </source>
</reference>
<dbReference type="InterPro" id="IPR036641">
    <property type="entry name" value="HPT_dom_sf"/>
</dbReference>
<dbReference type="SUPFAM" id="SSF50341">
    <property type="entry name" value="CheW-like"/>
    <property type="match status" value="1"/>
</dbReference>
<comment type="function">
    <text evidence="8">Involved in the transmission of sensory signals from the chemoreceptors to the flagellar motors. CheA is autophosphorylated; it can transfer its phosphate group to either CheB or CheY.</text>
</comment>
<feature type="domain" description="HPt" evidence="15">
    <location>
        <begin position="19"/>
        <end position="127"/>
    </location>
</feature>
<dbReference type="PRINTS" id="PR00344">
    <property type="entry name" value="BCTRLSENSOR"/>
</dbReference>